<evidence type="ECO:0000256" key="1">
    <source>
        <dbReference type="SAM" id="Phobius"/>
    </source>
</evidence>
<feature type="transmembrane region" description="Helical" evidence="1">
    <location>
        <begin position="36"/>
        <end position="58"/>
    </location>
</feature>
<keyword evidence="3" id="KW-1185">Reference proteome</keyword>
<organism evidence="2 3">
    <name type="scientific">Thermoflavimicrobium daqui</name>
    <dbReference type="NCBI Taxonomy" id="2137476"/>
    <lineage>
        <taxon>Bacteria</taxon>
        <taxon>Bacillati</taxon>
        <taxon>Bacillota</taxon>
        <taxon>Bacilli</taxon>
        <taxon>Bacillales</taxon>
        <taxon>Thermoactinomycetaceae</taxon>
        <taxon>Thermoflavimicrobium</taxon>
    </lineage>
</organism>
<protein>
    <submittedName>
        <fullName evidence="2">Uncharacterized protein</fullName>
    </submittedName>
</protein>
<keyword evidence="1" id="KW-1133">Transmembrane helix</keyword>
<gene>
    <name evidence="2" type="ORF">DL897_00350</name>
</gene>
<name>A0A364K8K9_9BACL</name>
<proteinExistence type="predicted"/>
<dbReference type="EMBL" id="QJKK01000001">
    <property type="protein sequence ID" value="RAL26540.1"/>
    <property type="molecule type" value="Genomic_DNA"/>
</dbReference>
<evidence type="ECO:0000313" key="3">
    <source>
        <dbReference type="Proteomes" id="UP000251213"/>
    </source>
</evidence>
<feature type="transmembrane region" description="Helical" evidence="1">
    <location>
        <begin position="6"/>
        <end position="24"/>
    </location>
</feature>
<reference evidence="2 3" key="1">
    <citation type="submission" date="2018-06" db="EMBL/GenBank/DDBJ databases">
        <title>Thermoflavimicrobium daqus sp. nov., a thermophilic microbe isolated from Moutai-flavour Daqu.</title>
        <authorList>
            <person name="Wang X."/>
            <person name="Zhou H."/>
        </authorList>
    </citation>
    <scope>NUCLEOTIDE SEQUENCE [LARGE SCALE GENOMIC DNA]</scope>
    <source>
        <strain evidence="2 3">FBKL4.011</strain>
    </source>
</reference>
<keyword evidence="1" id="KW-0472">Membrane</keyword>
<dbReference type="OrthoDB" id="2991207at2"/>
<evidence type="ECO:0000313" key="2">
    <source>
        <dbReference type="EMBL" id="RAL26540.1"/>
    </source>
</evidence>
<dbReference type="Proteomes" id="UP000251213">
    <property type="component" value="Unassembled WGS sequence"/>
</dbReference>
<reference evidence="2 3" key="2">
    <citation type="submission" date="2018-06" db="EMBL/GenBank/DDBJ databases">
        <authorList>
            <person name="Zhirakovskaya E."/>
        </authorList>
    </citation>
    <scope>NUCLEOTIDE SEQUENCE [LARGE SCALE GENOMIC DNA]</scope>
    <source>
        <strain evidence="2 3">FBKL4.011</strain>
    </source>
</reference>
<comment type="caution">
    <text evidence="2">The sequence shown here is derived from an EMBL/GenBank/DDBJ whole genome shotgun (WGS) entry which is preliminary data.</text>
</comment>
<keyword evidence="1" id="KW-0812">Transmembrane</keyword>
<accession>A0A364K8K9</accession>
<dbReference type="AlphaFoldDB" id="A0A364K8K9"/>
<dbReference type="RefSeq" id="WP_113657146.1">
    <property type="nucleotide sequence ID" value="NZ_KZ845663.1"/>
</dbReference>
<sequence length="61" mass="6587">MIELAHYMEPILLLCTILAIWGTLKNKKSGNKPGFIIGGLLTLGMIGITGLALFDLLFGLQ</sequence>